<feature type="repeat" description="TPR" evidence="1">
    <location>
        <begin position="345"/>
        <end position="378"/>
    </location>
</feature>
<reference evidence="2 3" key="1">
    <citation type="submission" date="2019-05" db="EMBL/GenBank/DDBJ databases">
        <title>Tamlana fucoidanivorans sp. nov., isolated from the surface of algae collected from Fujian province in China.</title>
        <authorList>
            <person name="Li J."/>
        </authorList>
    </citation>
    <scope>NUCLEOTIDE SEQUENCE [LARGE SCALE GENOMIC DNA]</scope>
    <source>
        <strain evidence="2 3">CW2-9</strain>
    </source>
</reference>
<dbReference type="PROSITE" id="PS50005">
    <property type="entry name" value="TPR"/>
    <property type="match status" value="1"/>
</dbReference>
<protein>
    <recommendedName>
        <fullName evidence="4">Tetratricopeptide repeat protein</fullName>
    </recommendedName>
</protein>
<dbReference type="AlphaFoldDB" id="A0A5C4SML3"/>
<evidence type="ECO:0000313" key="2">
    <source>
        <dbReference type="EMBL" id="TNJ44941.1"/>
    </source>
</evidence>
<dbReference type="InterPro" id="IPR019734">
    <property type="entry name" value="TPR_rpt"/>
</dbReference>
<dbReference type="OrthoDB" id="1419882at2"/>
<gene>
    <name evidence="2" type="ORF">FGF67_07215</name>
</gene>
<organism evidence="2 3">
    <name type="scientific">Allotamlana fucoidanivorans</name>
    <dbReference type="NCBI Taxonomy" id="2583814"/>
    <lineage>
        <taxon>Bacteria</taxon>
        <taxon>Pseudomonadati</taxon>
        <taxon>Bacteroidota</taxon>
        <taxon>Flavobacteriia</taxon>
        <taxon>Flavobacteriales</taxon>
        <taxon>Flavobacteriaceae</taxon>
        <taxon>Allotamlana</taxon>
    </lineage>
</organism>
<proteinExistence type="predicted"/>
<comment type="caution">
    <text evidence="2">The sequence shown here is derived from an EMBL/GenBank/DDBJ whole genome shotgun (WGS) entry which is preliminary data.</text>
</comment>
<keyword evidence="1" id="KW-0802">TPR repeat</keyword>
<dbReference type="Proteomes" id="UP000308713">
    <property type="component" value="Unassembled WGS sequence"/>
</dbReference>
<dbReference type="EMBL" id="VDCS01000006">
    <property type="protein sequence ID" value="TNJ44941.1"/>
    <property type="molecule type" value="Genomic_DNA"/>
</dbReference>
<dbReference type="RefSeq" id="WP_139696225.1">
    <property type="nucleotide sequence ID" value="NZ_CP074074.1"/>
</dbReference>
<keyword evidence="3" id="KW-1185">Reference proteome</keyword>
<evidence type="ECO:0000313" key="3">
    <source>
        <dbReference type="Proteomes" id="UP000308713"/>
    </source>
</evidence>
<dbReference type="SUPFAM" id="SSF48452">
    <property type="entry name" value="TPR-like"/>
    <property type="match status" value="2"/>
</dbReference>
<accession>A0A5C4SML3</accession>
<dbReference type="InterPro" id="IPR011990">
    <property type="entry name" value="TPR-like_helical_dom_sf"/>
</dbReference>
<evidence type="ECO:0008006" key="4">
    <source>
        <dbReference type="Google" id="ProtNLM"/>
    </source>
</evidence>
<sequence>MLKLRDKYNREFLFVLLWSCSLMVNSQIVEQTIFAKPDKEHPLMDLTKIIFSEEISLSFNISNIWVKASFSDIENEKKRDSTYLNRLLKKLENDSLNPAILVDIGTHYENIKHTKLARQYYIKAHHSLKQPLQKIRKKHHIDSARYFTLNGLVKTKLGHANAINDFKQAVAINPLDSIAIATYPVLLIEKGKTEEYDSYTLEVNKANTTCKTFPYFMLIMGEIVNKAPQIVKSTELDIESIDHISTNYDDILNFQNLNTYALKCKENQEIQNARLMSDILGLFVKIAMNNPTMNNEISNYKNHHINFIKNYNLKINSFNAYEINKIYEIIFSLKQLEKDKKLNEYAINHCLGMSYFFLQDLNTAEAYFKKAIAIFPNENLSKLFNFDDSYNALSSIYTLQSDTLNYRKVLKQHIDRTQNVRNTSDSHMKLAMNYFVNDDLDKAEASCKKVRVMNPNHFDASRLMAHLNFLKGKKLKTLFLLQSAGRQIKNDQDFYNLLMLSSIYQIYDGKNKIAYSNIEKAMKIKNNECALCDKLLQDYLTNEVKN</sequence>
<dbReference type="Gene3D" id="1.25.40.10">
    <property type="entry name" value="Tetratricopeptide repeat domain"/>
    <property type="match status" value="1"/>
</dbReference>
<evidence type="ECO:0000256" key="1">
    <source>
        <dbReference type="PROSITE-ProRule" id="PRU00339"/>
    </source>
</evidence>
<dbReference type="Pfam" id="PF13181">
    <property type="entry name" value="TPR_8"/>
    <property type="match status" value="1"/>
</dbReference>
<dbReference type="SMART" id="SM00028">
    <property type="entry name" value="TPR"/>
    <property type="match status" value="3"/>
</dbReference>
<name>A0A5C4SML3_9FLAO</name>